<protein>
    <submittedName>
        <fullName evidence="1">Uncharacterized protein</fullName>
    </submittedName>
</protein>
<evidence type="ECO:0000313" key="2">
    <source>
        <dbReference type="Proteomes" id="UP001241377"/>
    </source>
</evidence>
<keyword evidence="2" id="KW-1185">Reference proteome</keyword>
<sequence length="172" mass="18508">MSTGSGTRSTDPVEKNCARAVKTSVVPVVASLVGSCGGDDEKDGGEEEERDCRRVGEESFLFVYSKHQRQAQRTRQHDFARPRLAYCPHRARERVKAGRHADVQGAGEADGAHEEAVGAVMQRGERSHGRQGEREGGCAKGEEQGGCGGDVDVGSIDQGYRDAQALRDVPAR</sequence>
<name>A0ACC2UY30_9TREE</name>
<proteinExistence type="predicted"/>
<gene>
    <name evidence="1" type="ORF">QFC19_008968</name>
</gene>
<dbReference type="Proteomes" id="UP001241377">
    <property type="component" value="Unassembled WGS sequence"/>
</dbReference>
<dbReference type="EMBL" id="JASBWR010000144">
    <property type="protein sequence ID" value="KAJ9091758.1"/>
    <property type="molecule type" value="Genomic_DNA"/>
</dbReference>
<evidence type="ECO:0000313" key="1">
    <source>
        <dbReference type="EMBL" id="KAJ9091758.1"/>
    </source>
</evidence>
<accession>A0ACC2UY30</accession>
<organism evidence="1 2">
    <name type="scientific">Naganishia cerealis</name>
    <dbReference type="NCBI Taxonomy" id="610337"/>
    <lineage>
        <taxon>Eukaryota</taxon>
        <taxon>Fungi</taxon>
        <taxon>Dikarya</taxon>
        <taxon>Basidiomycota</taxon>
        <taxon>Agaricomycotina</taxon>
        <taxon>Tremellomycetes</taxon>
        <taxon>Filobasidiales</taxon>
        <taxon>Filobasidiaceae</taxon>
        <taxon>Naganishia</taxon>
    </lineage>
</organism>
<reference evidence="1" key="1">
    <citation type="submission" date="2023-04" db="EMBL/GenBank/DDBJ databases">
        <title>Draft Genome sequencing of Naganishia species isolated from polar environments using Oxford Nanopore Technology.</title>
        <authorList>
            <person name="Leo P."/>
            <person name="Venkateswaran K."/>
        </authorList>
    </citation>
    <scope>NUCLEOTIDE SEQUENCE</scope>
    <source>
        <strain evidence="1">MNA-CCFEE 5261</strain>
    </source>
</reference>
<comment type="caution">
    <text evidence="1">The sequence shown here is derived from an EMBL/GenBank/DDBJ whole genome shotgun (WGS) entry which is preliminary data.</text>
</comment>